<feature type="transmembrane region" description="Helical" evidence="1">
    <location>
        <begin position="50"/>
        <end position="69"/>
    </location>
</feature>
<evidence type="ECO:0000256" key="1">
    <source>
        <dbReference type="SAM" id="Phobius"/>
    </source>
</evidence>
<dbReference type="Pfam" id="PF01657">
    <property type="entry name" value="Stress-antifung"/>
    <property type="match status" value="1"/>
</dbReference>
<dbReference type="CDD" id="cd23509">
    <property type="entry name" value="Gnk2-like"/>
    <property type="match status" value="1"/>
</dbReference>
<evidence type="ECO:0000259" key="2">
    <source>
        <dbReference type="Pfam" id="PF01657"/>
    </source>
</evidence>
<keyword evidence="1" id="KW-1133">Transmembrane helix</keyword>
<evidence type="ECO:0000313" key="3">
    <source>
        <dbReference type="EMBL" id="CAG7898046.1"/>
    </source>
</evidence>
<name>A0A8D9M4G7_BRACM</name>
<gene>
    <name evidence="3" type="ORF">BRAPAZ1V2_A08P17120.2</name>
</gene>
<keyword evidence="1" id="KW-0812">Transmembrane</keyword>
<dbReference type="Proteomes" id="UP000694005">
    <property type="component" value="Chromosome A08"/>
</dbReference>
<dbReference type="InterPro" id="IPR002902">
    <property type="entry name" value="GNK2"/>
</dbReference>
<keyword evidence="1" id="KW-0472">Membrane</keyword>
<dbReference type="EMBL" id="LS974624">
    <property type="protein sequence ID" value="CAG7898046.1"/>
    <property type="molecule type" value="Genomic_DNA"/>
</dbReference>
<evidence type="ECO:0000313" key="4">
    <source>
        <dbReference type="Proteomes" id="UP000694005"/>
    </source>
</evidence>
<organism evidence="3 4">
    <name type="scientific">Brassica campestris</name>
    <name type="common">Field mustard</name>
    <dbReference type="NCBI Taxonomy" id="3711"/>
    <lineage>
        <taxon>Eukaryota</taxon>
        <taxon>Viridiplantae</taxon>
        <taxon>Streptophyta</taxon>
        <taxon>Embryophyta</taxon>
        <taxon>Tracheophyta</taxon>
        <taxon>Spermatophyta</taxon>
        <taxon>Magnoliopsida</taxon>
        <taxon>eudicotyledons</taxon>
        <taxon>Gunneridae</taxon>
        <taxon>Pentapetalae</taxon>
        <taxon>rosids</taxon>
        <taxon>malvids</taxon>
        <taxon>Brassicales</taxon>
        <taxon>Brassicaceae</taxon>
        <taxon>Brassiceae</taxon>
        <taxon>Brassica</taxon>
    </lineage>
</organism>
<protein>
    <recommendedName>
        <fullName evidence="2">Gnk2-homologous domain-containing protein</fullName>
    </recommendedName>
</protein>
<sequence length="138" mass="15631">MAVKERGFEREEDVRDSYQTKFRCRVDDEARSIFRTAEEEKSFKASMEQVRLIFFFLTCMLTFVPFHALGEADTYEFDPVQGSFTANNTFAKNLNSPVSSLSSLTPKAYGFYSLSSGNSSGEPAYAIALCRREVKLSI</sequence>
<dbReference type="Gramene" id="A08p17120.2_BraZ1">
    <property type="protein sequence ID" value="A08p17120.2_BraZ1.CDS"/>
    <property type="gene ID" value="A08g17120.2_BraZ1"/>
</dbReference>
<reference evidence="3 4" key="1">
    <citation type="submission" date="2021-07" db="EMBL/GenBank/DDBJ databases">
        <authorList>
            <consortium name="Genoscope - CEA"/>
            <person name="William W."/>
        </authorList>
    </citation>
    <scope>NUCLEOTIDE SEQUENCE [LARGE SCALE GENOMIC DNA]</scope>
</reference>
<accession>A0A8D9M4G7</accession>
<dbReference type="PANTHER" id="PTHR32099:SF42">
    <property type="entry name" value="CYSTEINE-RICH RECEPTOR-LIKE PROTEIN KINASE 9-RELATED"/>
    <property type="match status" value="1"/>
</dbReference>
<dbReference type="PANTHER" id="PTHR32099">
    <property type="entry name" value="CYSTEINE-RICH REPEAT SECRETORY PROTEIN"/>
    <property type="match status" value="1"/>
</dbReference>
<feature type="domain" description="Gnk2-homologous" evidence="2">
    <location>
        <begin position="82"/>
        <end position="135"/>
    </location>
</feature>
<dbReference type="AlphaFoldDB" id="A0A8D9M4G7"/>
<proteinExistence type="predicted"/>